<keyword evidence="3" id="KW-1185">Reference proteome</keyword>
<comment type="caution">
    <text evidence="2">The sequence shown here is derived from an EMBL/GenBank/DDBJ whole genome shotgun (WGS) entry which is preliminary data.</text>
</comment>
<evidence type="ECO:0000313" key="2">
    <source>
        <dbReference type="EMBL" id="GMR58270.1"/>
    </source>
</evidence>
<accession>A0AAN5D9V2</accession>
<proteinExistence type="predicted"/>
<organism evidence="2 3">
    <name type="scientific">Pristionchus mayeri</name>
    <dbReference type="NCBI Taxonomy" id="1317129"/>
    <lineage>
        <taxon>Eukaryota</taxon>
        <taxon>Metazoa</taxon>
        <taxon>Ecdysozoa</taxon>
        <taxon>Nematoda</taxon>
        <taxon>Chromadorea</taxon>
        <taxon>Rhabditida</taxon>
        <taxon>Rhabditina</taxon>
        <taxon>Diplogasteromorpha</taxon>
        <taxon>Diplogasteroidea</taxon>
        <taxon>Neodiplogasteridae</taxon>
        <taxon>Pristionchus</taxon>
    </lineage>
</organism>
<dbReference type="EMBL" id="BTRK01000006">
    <property type="protein sequence ID" value="GMR58270.1"/>
    <property type="molecule type" value="Genomic_DNA"/>
</dbReference>
<protein>
    <submittedName>
        <fullName evidence="2">Uncharacterized protein</fullName>
    </submittedName>
</protein>
<gene>
    <name evidence="2" type="ORF">PMAYCL1PPCAC_28465</name>
</gene>
<evidence type="ECO:0000256" key="1">
    <source>
        <dbReference type="SAM" id="MobiDB-lite"/>
    </source>
</evidence>
<feature type="compositionally biased region" description="Basic and acidic residues" evidence="1">
    <location>
        <begin position="7"/>
        <end position="29"/>
    </location>
</feature>
<sequence length="59" mass="7063">MNWSMERSSRPSVERREAAETEPRNGMEAEMEKARDIFCLQMISFFLRDNFFLLNPFSL</sequence>
<reference evidence="3" key="1">
    <citation type="submission" date="2022-10" db="EMBL/GenBank/DDBJ databases">
        <title>Genome assembly of Pristionchus species.</title>
        <authorList>
            <person name="Yoshida K."/>
            <person name="Sommer R.J."/>
        </authorList>
    </citation>
    <scope>NUCLEOTIDE SEQUENCE [LARGE SCALE GENOMIC DNA]</scope>
    <source>
        <strain evidence="3">RS5460</strain>
    </source>
</reference>
<feature type="region of interest" description="Disordered" evidence="1">
    <location>
        <begin position="1"/>
        <end position="29"/>
    </location>
</feature>
<name>A0AAN5D9V2_9BILA</name>
<evidence type="ECO:0000313" key="3">
    <source>
        <dbReference type="Proteomes" id="UP001328107"/>
    </source>
</evidence>
<dbReference type="Proteomes" id="UP001328107">
    <property type="component" value="Unassembled WGS sequence"/>
</dbReference>
<dbReference type="AlphaFoldDB" id="A0AAN5D9V2"/>